<dbReference type="GO" id="GO:0016020">
    <property type="term" value="C:membrane"/>
    <property type="evidence" value="ECO:0007669"/>
    <property type="project" value="TreeGrafter"/>
</dbReference>
<gene>
    <name evidence="9" type="ORF">AOZ06_40605</name>
</gene>
<dbReference type="GO" id="GO:0030203">
    <property type="term" value="P:glycosaminoglycan metabolic process"/>
    <property type="evidence" value="ECO:0007669"/>
    <property type="project" value="TreeGrafter"/>
</dbReference>
<dbReference type="SUPFAM" id="SSF51445">
    <property type="entry name" value="(Trans)glycosidases"/>
    <property type="match status" value="1"/>
</dbReference>
<protein>
    <recommendedName>
        <fullName evidence="3">beta-N-acetylhexosaminidase</fullName>
        <ecNumber evidence="3">3.2.1.52</ecNumber>
    </recommendedName>
</protein>
<dbReference type="PANTHER" id="PTHR22600:SF57">
    <property type="entry name" value="BETA-N-ACETYLHEXOSAMINIDASE"/>
    <property type="match status" value="1"/>
</dbReference>
<dbReference type="InterPro" id="IPR015883">
    <property type="entry name" value="Glyco_hydro_20_cat"/>
</dbReference>
<dbReference type="STRING" id="860235.AOZ06_40605"/>
<dbReference type="PIRSF" id="PIRSF001093">
    <property type="entry name" value="B-hxosamndse_ab_euk"/>
    <property type="match status" value="1"/>
</dbReference>
<dbReference type="SUPFAM" id="SSF55545">
    <property type="entry name" value="beta-N-acetylhexosaminidase-like domain"/>
    <property type="match status" value="1"/>
</dbReference>
<evidence type="ECO:0000313" key="9">
    <source>
        <dbReference type="EMBL" id="ALG12329.1"/>
    </source>
</evidence>
<dbReference type="Pfam" id="PF02838">
    <property type="entry name" value="Glyco_hydro_20b"/>
    <property type="match status" value="1"/>
</dbReference>
<sequence>MTTFEGLLPKPSAVTPADGTFVSDEPVTPSVTFTDDLPKEGYRLTITREGVRIEAADPAGAFYASQTLRQLHGADRFRAASLHKGPWELPCGTVEDAPRFAWRGVLLDVARHFKPKYEVLRFIDLMAAHKLNVLHLHLTDDQGWRIEVPAYPKLTEVASWRTGSWVGRPPNGTKENDGRPHGGFYTTEDMRELIAYARERHITIVPEVDVPGHSQAAIAAYPELGNTGTRIAVRPEWGISEDILNVSDATVEFYKNVLDHVMEVFDSPVICIGGDEVPTVQWKDNPVAAKRMAEQGYTSEAQLHGWFLGELAAHLTKHGRRALGWDEILDVGDLPEDAVVGSWRGEEAGTTAASSGHDVVMCPEQYVYLDHRQSRHPDEPIAVGFVHTLEDVYGYEPIPPGLKDEFHKHVLGAQAQIWSEHLDNLRRVEYMAFPRLTAFAEVVWSQPEGRSYEEFEARLVNHHLARLDAMGVEYRPLTGPHPWQTRPGVYGRTRELPEN</sequence>
<evidence type="ECO:0000256" key="5">
    <source>
        <dbReference type="ARBA" id="ARBA00023295"/>
    </source>
</evidence>
<feature type="domain" description="Glycoside hydrolase family 20 catalytic" evidence="7">
    <location>
        <begin position="100"/>
        <end position="446"/>
    </location>
</feature>
<dbReference type="Gene3D" id="3.20.20.80">
    <property type="entry name" value="Glycosidases"/>
    <property type="match status" value="1"/>
</dbReference>
<evidence type="ECO:0000256" key="3">
    <source>
        <dbReference type="ARBA" id="ARBA00012663"/>
    </source>
</evidence>
<name>A0A0N9IC92_9PSEU</name>
<proteinExistence type="inferred from homology"/>
<evidence type="ECO:0000256" key="6">
    <source>
        <dbReference type="PIRSR" id="PIRSR625705-1"/>
    </source>
</evidence>
<evidence type="ECO:0000259" key="8">
    <source>
        <dbReference type="Pfam" id="PF02838"/>
    </source>
</evidence>
<evidence type="ECO:0000256" key="1">
    <source>
        <dbReference type="ARBA" id="ARBA00001231"/>
    </source>
</evidence>
<evidence type="ECO:0000259" key="7">
    <source>
        <dbReference type="Pfam" id="PF00728"/>
    </source>
</evidence>
<dbReference type="KEGG" id="kphy:AOZ06_40605"/>
<feature type="active site" description="Proton donor" evidence="6">
    <location>
        <position position="276"/>
    </location>
</feature>
<dbReference type="Gene3D" id="3.30.379.10">
    <property type="entry name" value="Chitobiase/beta-hexosaminidase domain 2-like"/>
    <property type="match status" value="1"/>
</dbReference>
<keyword evidence="10" id="KW-1185">Reference proteome</keyword>
<evidence type="ECO:0000256" key="2">
    <source>
        <dbReference type="ARBA" id="ARBA00006285"/>
    </source>
</evidence>
<dbReference type="InterPro" id="IPR029018">
    <property type="entry name" value="Hex-like_dom2"/>
</dbReference>
<accession>A0A0N9IC92</accession>
<comment type="catalytic activity">
    <reaction evidence="1">
        <text>Hydrolysis of terminal non-reducing N-acetyl-D-hexosamine residues in N-acetyl-beta-D-hexosaminides.</text>
        <dbReference type="EC" id="3.2.1.52"/>
    </reaction>
</comment>
<dbReference type="AlphaFoldDB" id="A0A0N9IC92"/>
<dbReference type="EMBL" id="CP012752">
    <property type="protein sequence ID" value="ALG12329.1"/>
    <property type="molecule type" value="Genomic_DNA"/>
</dbReference>
<dbReference type="GO" id="GO:0005975">
    <property type="term" value="P:carbohydrate metabolic process"/>
    <property type="evidence" value="ECO:0007669"/>
    <property type="project" value="InterPro"/>
</dbReference>
<keyword evidence="4" id="KW-0378">Hydrolase</keyword>
<dbReference type="OrthoDB" id="9763537at2"/>
<evidence type="ECO:0000256" key="4">
    <source>
        <dbReference type="ARBA" id="ARBA00022801"/>
    </source>
</evidence>
<organism evidence="9 10">
    <name type="scientific">Kibdelosporangium phytohabitans</name>
    <dbReference type="NCBI Taxonomy" id="860235"/>
    <lineage>
        <taxon>Bacteria</taxon>
        <taxon>Bacillati</taxon>
        <taxon>Actinomycetota</taxon>
        <taxon>Actinomycetes</taxon>
        <taxon>Pseudonocardiales</taxon>
        <taxon>Pseudonocardiaceae</taxon>
        <taxon>Kibdelosporangium</taxon>
    </lineage>
</organism>
<dbReference type="PRINTS" id="PR00738">
    <property type="entry name" value="GLHYDRLASE20"/>
</dbReference>
<dbReference type="PANTHER" id="PTHR22600">
    <property type="entry name" value="BETA-HEXOSAMINIDASE"/>
    <property type="match status" value="1"/>
</dbReference>
<dbReference type="Proteomes" id="UP000063699">
    <property type="component" value="Chromosome"/>
</dbReference>
<reference evidence="9 10" key="1">
    <citation type="submission" date="2015-07" db="EMBL/GenBank/DDBJ databases">
        <title>Genome sequencing of Kibdelosporangium phytohabitans.</title>
        <authorList>
            <person name="Qin S."/>
            <person name="Xing K."/>
        </authorList>
    </citation>
    <scope>NUCLEOTIDE SEQUENCE [LARGE SCALE GENOMIC DNA]</scope>
    <source>
        <strain evidence="9 10">KLBMP1111</strain>
    </source>
</reference>
<evidence type="ECO:0000313" key="10">
    <source>
        <dbReference type="Proteomes" id="UP000063699"/>
    </source>
</evidence>
<dbReference type="GO" id="GO:0004563">
    <property type="term" value="F:beta-N-acetylhexosaminidase activity"/>
    <property type="evidence" value="ECO:0007669"/>
    <property type="project" value="UniProtKB-EC"/>
</dbReference>
<dbReference type="InterPro" id="IPR017853">
    <property type="entry name" value="GH"/>
</dbReference>
<dbReference type="CDD" id="cd06563">
    <property type="entry name" value="GH20_chitobiase-like"/>
    <property type="match status" value="1"/>
</dbReference>
<dbReference type="Pfam" id="PF00728">
    <property type="entry name" value="Glyco_hydro_20"/>
    <property type="match status" value="1"/>
</dbReference>
<feature type="domain" description="Beta-hexosaminidase bacterial type N-terminal" evidence="8">
    <location>
        <begin position="25"/>
        <end position="97"/>
    </location>
</feature>
<comment type="similarity">
    <text evidence="2">Belongs to the glycosyl hydrolase 20 family.</text>
</comment>
<dbReference type="InterPro" id="IPR025705">
    <property type="entry name" value="Beta_hexosaminidase_sua/sub"/>
</dbReference>
<dbReference type="RefSeq" id="WP_054294224.1">
    <property type="nucleotide sequence ID" value="NZ_CP012752.1"/>
</dbReference>
<dbReference type="EC" id="3.2.1.52" evidence="3"/>
<keyword evidence="5" id="KW-0326">Glycosidase</keyword>
<dbReference type="InterPro" id="IPR015882">
    <property type="entry name" value="HEX_bac_N"/>
</dbReference>